<accession>A0A166RHM9</accession>
<dbReference type="EMBL" id="LITQ01000029">
    <property type="protein sequence ID" value="OAA90814.1"/>
    <property type="molecule type" value="Genomic_DNA"/>
</dbReference>
<protein>
    <submittedName>
        <fullName evidence="1">Uncharacterized protein</fullName>
    </submittedName>
</protein>
<evidence type="ECO:0000313" key="4">
    <source>
        <dbReference type="Proteomes" id="UP000093694"/>
    </source>
</evidence>
<evidence type="ECO:0000313" key="2">
    <source>
        <dbReference type="EMBL" id="OBR96848.1"/>
    </source>
</evidence>
<dbReference type="Proteomes" id="UP000093694">
    <property type="component" value="Unassembled WGS sequence"/>
</dbReference>
<proteinExistence type="predicted"/>
<evidence type="ECO:0000313" key="1">
    <source>
        <dbReference type="EMBL" id="OAA90814.1"/>
    </source>
</evidence>
<reference evidence="2 4" key="2">
    <citation type="journal article" date="2016" name="Front. Microbiol.">
        <title>Industrial Acetogenic Biocatalysts: A Comparative Metabolic and Genomic Analysis.</title>
        <authorList>
            <person name="Bengelsdorf F."/>
            <person name="Poehlein A."/>
            <person name="Sonja S."/>
            <person name="Erz C."/>
            <person name="Hummel T."/>
            <person name="Hoffmeister S."/>
            <person name="Daniel R."/>
            <person name="Durre P."/>
        </authorList>
    </citation>
    <scope>NUCLEOTIDE SEQUENCE [LARGE SCALE GENOMIC DNA]</scope>
    <source>
        <strain evidence="2 4">PTA-10522</strain>
    </source>
</reference>
<keyword evidence="4" id="KW-1185">Reference proteome</keyword>
<reference evidence="1 3" key="1">
    <citation type="journal article" date="2015" name="Biotechnol. Bioeng.">
        <title>Genome sequence and phenotypic characterization of Caulobacter segnis.</title>
        <authorList>
            <person name="Patel S."/>
            <person name="Fletcher B."/>
            <person name="Scott D.C."/>
            <person name="Ely B."/>
        </authorList>
    </citation>
    <scope>NUCLEOTIDE SEQUENCE [LARGE SCALE GENOMIC DNA]</scope>
    <source>
        <strain evidence="1 3">PS02</strain>
    </source>
</reference>
<dbReference type="RefSeq" id="WP_156496390.1">
    <property type="nucleotide sequence ID" value="NZ_LITQ01000029.1"/>
</dbReference>
<dbReference type="PATRIC" id="fig|1705578.3.peg.2226"/>
<name>A0A166RHM9_9CLOT</name>
<evidence type="ECO:0000313" key="3">
    <source>
        <dbReference type="Proteomes" id="UP000077384"/>
    </source>
</evidence>
<dbReference type="AlphaFoldDB" id="A0A166RHM9"/>
<organism evidence="1 3">
    <name type="scientific">Clostridium coskatii</name>
    <dbReference type="NCBI Taxonomy" id="1705578"/>
    <lineage>
        <taxon>Bacteria</taxon>
        <taxon>Bacillati</taxon>
        <taxon>Bacillota</taxon>
        <taxon>Clostridia</taxon>
        <taxon>Eubacteriales</taxon>
        <taxon>Clostridiaceae</taxon>
        <taxon>Clostridium</taxon>
    </lineage>
</organism>
<dbReference type="EMBL" id="LROR01000031">
    <property type="protein sequence ID" value="OBR96848.1"/>
    <property type="molecule type" value="Genomic_DNA"/>
</dbReference>
<sequence length="57" mass="6620">MNLYKLTRKILDRKTGKLVSSQIIENVDMSEEEYYKPIVESVTKKIMNDLIKAGDTK</sequence>
<gene>
    <name evidence="2" type="ORF">CLCOS_06920</name>
    <name evidence="1" type="ORF">WX73_01964</name>
</gene>
<dbReference type="Proteomes" id="UP000077384">
    <property type="component" value="Unassembled WGS sequence"/>
</dbReference>
<comment type="caution">
    <text evidence="1">The sequence shown here is derived from an EMBL/GenBank/DDBJ whole genome shotgun (WGS) entry which is preliminary data.</text>
</comment>